<accession>A0A1H2TF90</accession>
<dbReference type="OrthoDB" id="9785413at2"/>
<dbReference type="InterPro" id="IPR051781">
    <property type="entry name" value="Metallo-dep_Hydrolase"/>
</dbReference>
<dbReference type="InterPro" id="IPR012696">
    <property type="entry name" value="PhnM"/>
</dbReference>
<dbReference type="EMBL" id="FNMZ01000001">
    <property type="protein sequence ID" value="SDW42616.1"/>
    <property type="molecule type" value="Genomic_DNA"/>
</dbReference>
<dbReference type="NCBIfam" id="NF011984">
    <property type="entry name" value="PRK15446.1-5"/>
    <property type="match status" value="1"/>
</dbReference>
<dbReference type="NCBIfam" id="NF011987">
    <property type="entry name" value="PRK15446.2-3"/>
    <property type="match status" value="1"/>
</dbReference>
<dbReference type="RefSeq" id="WP_092679961.1">
    <property type="nucleotide sequence ID" value="NZ_FNMZ01000001.1"/>
</dbReference>
<name>A0A1H2TF90_9RHOB</name>
<gene>
    <name evidence="1" type="ORF">SAMN05444336_101978</name>
</gene>
<dbReference type="AlphaFoldDB" id="A0A1H2TF90"/>
<dbReference type="SUPFAM" id="SSF51556">
    <property type="entry name" value="Metallo-dependent hydrolases"/>
    <property type="match status" value="1"/>
</dbReference>
<dbReference type="NCBIfam" id="NF011990">
    <property type="entry name" value="PRK15446.2-6"/>
    <property type="match status" value="1"/>
</dbReference>
<sequence>MTLDLSERAQAPVSATETVLSNARLVLADDVVTGSVRLVDGRIADIATGPSRLGEDLDGDLLVPGLIELHTDNLERHCEPRPGASWPREAAVIAHDAELASVGIATVFDAIRVGSVISFQKANYGRYAREAADAILGLKRAGALRISHFLHLRAEICSETLVEELDEFGPEDEIRILSLMDHTPGFRQFRDVSQLRRYHEGKYGRSTADMDEYLAFLAALSARVSATHEDAAAARGRALGAVLASHDDTDVSHVEASARHGARVAEFPTTPEAARACKDAGIAVMMGAPNLLRGGSHSGNVAAHDLAAEGLLDILSSDYAPSSLLMAAVRLGEEGGDMARGFATVTRAPARATGLDDRGEIAPGLRADLVRVKLGYASPVIRGMWVAGARL</sequence>
<dbReference type="GO" id="GO:0019700">
    <property type="term" value="P:organic phosphonate catabolic process"/>
    <property type="evidence" value="ECO:0007669"/>
    <property type="project" value="InterPro"/>
</dbReference>
<dbReference type="SUPFAM" id="SSF51338">
    <property type="entry name" value="Composite domain of metallo-dependent hydrolases"/>
    <property type="match status" value="1"/>
</dbReference>
<dbReference type="InterPro" id="IPR032466">
    <property type="entry name" value="Metal_Hydrolase"/>
</dbReference>
<dbReference type="STRING" id="356660.SAMN05444336_101978"/>
<dbReference type="GO" id="GO:0016810">
    <property type="term" value="F:hydrolase activity, acting on carbon-nitrogen (but not peptide) bonds"/>
    <property type="evidence" value="ECO:0007669"/>
    <property type="project" value="InterPro"/>
</dbReference>
<dbReference type="Gene3D" id="2.30.40.10">
    <property type="entry name" value="Urease, subunit C, domain 1"/>
    <property type="match status" value="1"/>
</dbReference>
<keyword evidence="2" id="KW-1185">Reference proteome</keyword>
<dbReference type="PIRSF" id="PIRSF038971">
    <property type="entry name" value="PhnM"/>
    <property type="match status" value="1"/>
</dbReference>
<dbReference type="Proteomes" id="UP000199118">
    <property type="component" value="Unassembled WGS sequence"/>
</dbReference>
<evidence type="ECO:0000313" key="2">
    <source>
        <dbReference type="Proteomes" id="UP000199118"/>
    </source>
</evidence>
<organism evidence="1 2">
    <name type="scientific">Albimonas donghaensis</name>
    <dbReference type="NCBI Taxonomy" id="356660"/>
    <lineage>
        <taxon>Bacteria</taxon>
        <taxon>Pseudomonadati</taxon>
        <taxon>Pseudomonadota</taxon>
        <taxon>Alphaproteobacteria</taxon>
        <taxon>Rhodobacterales</taxon>
        <taxon>Paracoccaceae</taxon>
        <taxon>Albimonas</taxon>
    </lineage>
</organism>
<proteinExistence type="predicted"/>
<evidence type="ECO:0000313" key="1">
    <source>
        <dbReference type="EMBL" id="SDW42616.1"/>
    </source>
</evidence>
<dbReference type="PANTHER" id="PTHR43135:SF3">
    <property type="entry name" value="ALPHA-D-RIBOSE 1-METHYLPHOSPHONATE 5-TRIPHOSPHATE DIPHOSPHATASE"/>
    <property type="match status" value="1"/>
</dbReference>
<reference evidence="1 2" key="1">
    <citation type="submission" date="2016-10" db="EMBL/GenBank/DDBJ databases">
        <authorList>
            <person name="de Groot N.N."/>
        </authorList>
    </citation>
    <scope>NUCLEOTIDE SEQUENCE [LARGE SCALE GENOMIC DNA]</scope>
    <source>
        <strain evidence="1 2">DSM 17890</strain>
    </source>
</reference>
<dbReference type="InterPro" id="IPR011059">
    <property type="entry name" value="Metal-dep_hydrolase_composite"/>
</dbReference>
<dbReference type="Gene3D" id="3.20.20.140">
    <property type="entry name" value="Metal-dependent hydrolases"/>
    <property type="match status" value="1"/>
</dbReference>
<dbReference type="PANTHER" id="PTHR43135">
    <property type="entry name" value="ALPHA-D-RIBOSE 1-METHYLPHOSPHONATE 5-TRIPHOSPHATE DIPHOSPHATASE"/>
    <property type="match status" value="1"/>
</dbReference>
<protein>
    <submittedName>
        <fullName evidence="1">Alpha-D-ribose 1-methylphosphonate 5-triphosphate diphosphatase</fullName>
    </submittedName>
</protein>
<dbReference type="NCBIfam" id="TIGR02318">
    <property type="entry name" value="phosphono_phnM"/>
    <property type="match status" value="1"/>
</dbReference>